<dbReference type="GO" id="GO:0009247">
    <property type="term" value="P:glycolipid biosynthetic process"/>
    <property type="evidence" value="ECO:0007669"/>
    <property type="project" value="UniProtKB-ARBA"/>
</dbReference>
<proteinExistence type="predicted"/>
<dbReference type="GO" id="GO:0005886">
    <property type="term" value="C:plasma membrane"/>
    <property type="evidence" value="ECO:0007669"/>
    <property type="project" value="UniProtKB-SubCell"/>
</dbReference>
<keyword evidence="5" id="KW-0472">Membrane</keyword>
<dbReference type="GO" id="GO:0008913">
    <property type="term" value="F:Kdo2-lipid IVA acyltransferase activity"/>
    <property type="evidence" value="ECO:0007669"/>
    <property type="project" value="UniProtKB-EC"/>
</dbReference>
<organism evidence="7 8">
    <name type="scientific">Pontivivens insulae</name>
    <dbReference type="NCBI Taxonomy" id="1639689"/>
    <lineage>
        <taxon>Bacteria</taxon>
        <taxon>Pseudomonadati</taxon>
        <taxon>Pseudomonadota</taxon>
        <taxon>Alphaproteobacteria</taxon>
        <taxon>Rhodobacterales</taxon>
        <taxon>Paracoccaceae</taxon>
        <taxon>Pontivivens</taxon>
    </lineage>
</organism>
<evidence type="ECO:0000313" key="7">
    <source>
        <dbReference type="EMBL" id="SPF30015.1"/>
    </source>
</evidence>
<evidence type="ECO:0000256" key="5">
    <source>
        <dbReference type="ARBA" id="ARBA00023136"/>
    </source>
</evidence>
<dbReference type="PANTHER" id="PTHR30606">
    <property type="entry name" value="LIPID A BIOSYNTHESIS LAUROYL ACYLTRANSFERASE"/>
    <property type="match status" value="1"/>
</dbReference>
<gene>
    <name evidence="7" type="primary">lpxL</name>
    <name evidence="7" type="ORF">POI8812_02343</name>
</gene>
<dbReference type="Proteomes" id="UP000244932">
    <property type="component" value="Unassembled WGS sequence"/>
</dbReference>
<accession>A0A2R8AD67</accession>
<dbReference type="InterPro" id="IPR004960">
    <property type="entry name" value="LipA_acyltrans"/>
</dbReference>
<dbReference type="EMBL" id="OMKW01000003">
    <property type="protein sequence ID" value="SPF30015.1"/>
    <property type="molecule type" value="Genomic_DNA"/>
</dbReference>
<name>A0A2R8AD67_9RHOB</name>
<keyword evidence="6 7" id="KW-0012">Acyltransferase</keyword>
<sequence length="288" mass="32958">MSKLTDLGHRLSNGVLRVGKQMLRPLRFSTRLRVGSWVGRKLLVRLPAARKRFDRNIELIFPKMSMQARRTFLEKVGDNTGRVLIEEMFMDEVVHHHERFRSSGPGWDAYRAALQDGKGALMVSAHFGNWEGMRIISRFNFDAEVAGVYRPHNNPYYNDDFVSALNTISPQNFPKGRHGTRDLVRHLRGGGVAAILIDQKQSGSPLIPFLGQPAETTLTAAKLAKSQGIPVYPALTYRNEDGVTFDCWLGDAILHDEDEVMMRAMNDALSAKILERPEQWFWFHRRWR</sequence>
<dbReference type="CDD" id="cd07984">
    <property type="entry name" value="LPLAT_LABLAT-like"/>
    <property type="match status" value="1"/>
</dbReference>
<keyword evidence="2" id="KW-1003">Cell membrane</keyword>
<keyword evidence="4 7" id="KW-0808">Transferase</keyword>
<evidence type="ECO:0000256" key="4">
    <source>
        <dbReference type="ARBA" id="ARBA00022679"/>
    </source>
</evidence>
<keyword evidence="8" id="KW-1185">Reference proteome</keyword>
<evidence type="ECO:0000256" key="3">
    <source>
        <dbReference type="ARBA" id="ARBA00022519"/>
    </source>
</evidence>
<evidence type="ECO:0000256" key="1">
    <source>
        <dbReference type="ARBA" id="ARBA00004533"/>
    </source>
</evidence>
<reference evidence="7 8" key="1">
    <citation type="submission" date="2018-03" db="EMBL/GenBank/DDBJ databases">
        <authorList>
            <person name="Keele B.F."/>
        </authorList>
    </citation>
    <scope>NUCLEOTIDE SEQUENCE [LARGE SCALE GENOMIC DNA]</scope>
    <source>
        <strain evidence="7 8">CeCT 8812</strain>
    </source>
</reference>
<keyword evidence="3" id="KW-0997">Cell inner membrane</keyword>
<evidence type="ECO:0000313" key="8">
    <source>
        <dbReference type="Proteomes" id="UP000244932"/>
    </source>
</evidence>
<dbReference type="Pfam" id="PF03279">
    <property type="entry name" value="Lip_A_acyltrans"/>
    <property type="match status" value="1"/>
</dbReference>
<protein>
    <submittedName>
        <fullName evidence="7">Lipid A biosynthesis lauroyltransferase</fullName>
        <ecNumber evidence="7">2.3.1.241</ecNumber>
    </submittedName>
</protein>
<evidence type="ECO:0000256" key="6">
    <source>
        <dbReference type="ARBA" id="ARBA00023315"/>
    </source>
</evidence>
<evidence type="ECO:0000256" key="2">
    <source>
        <dbReference type="ARBA" id="ARBA00022475"/>
    </source>
</evidence>
<dbReference type="AlphaFoldDB" id="A0A2R8AD67"/>
<dbReference type="RefSeq" id="WP_162844903.1">
    <property type="nucleotide sequence ID" value="NZ_OMKW01000003.1"/>
</dbReference>
<dbReference type="PANTHER" id="PTHR30606:SF10">
    <property type="entry name" value="PHOSPHATIDYLINOSITOL MANNOSIDE ACYLTRANSFERASE"/>
    <property type="match status" value="1"/>
</dbReference>
<comment type="subcellular location">
    <subcellularLocation>
        <location evidence="1">Cell inner membrane</location>
    </subcellularLocation>
</comment>
<dbReference type="EC" id="2.3.1.241" evidence="7"/>